<reference evidence="2" key="1">
    <citation type="submission" date="2015-11" db="EMBL/GenBank/DDBJ databases">
        <authorList>
            <person name="Varghese N."/>
        </authorList>
    </citation>
    <scope>NUCLEOTIDE SEQUENCE [LARGE SCALE GENOMIC DNA]</scope>
    <source>
        <strain evidence="2">DSM 45899</strain>
    </source>
</reference>
<accession>A0A0S4QJK5</accession>
<dbReference type="AlphaFoldDB" id="A0A0S4QJK5"/>
<evidence type="ECO:0000313" key="1">
    <source>
        <dbReference type="EMBL" id="CUU55508.1"/>
    </source>
</evidence>
<dbReference type="PROSITE" id="PS51257">
    <property type="entry name" value="PROKAR_LIPOPROTEIN"/>
    <property type="match status" value="1"/>
</dbReference>
<protein>
    <submittedName>
        <fullName evidence="1">Uncharacterized protein</fullName>
    </submittedName>
</protein>
<gene>
    <name evidence="1" type="ORF">Ga0074812_105159</name>
</gene>
<name>A0A0S4QJK5_9ACTN</name>
<proteinExistence type="predicted"/>
<sequence>MALNRRKPRAGAGVDSVLAALAVLAALVLLASCAGGKPDSEPAEPAEPAIGAAPKLLASSGLRLPVEDYLPTQDQLDRLSQANLTLIQRCMARFGVRYDVQPTPGGIYGPVSLTDRRYGITDAELARTAGYGLGARDPALQPKPARPDLDADGQTVLTGQGSSVVHGLAVPADGCLGEADRALVRSVPKPDDLRRGNNLQMGTFEVTKRDSRVRAVFVAWSACMKEAGYHYADPLVVAGDPAFTSPPSTTQIAVALADIACKARTNLVGEWFTVESAYQRRAIDADPTGFARTRAALAARDRTATEVAQ</sequence>
<evidence type="ECO:0000313" key="2">
    <source>
        <dbReference type="Proteomes" id="UP000198802"/>
    </source>
</evidence>
<dbReference type="RefSeq" id="WP_131799442.1">
    <property type="nucleotide sequence ID" value="NZ_FAOZ01000005.1"/>
</dbReference>
<keyword evidence="2" id="KW-1185">Reference proteome</keyword>
<dbReference type="Proteomes" id="UP000198802">
    <property type="component" value="Unassembled WGS sequence"/>
</dbReference>
<dbReference type="EMBL" id="FAOZ01000005">
    <property type="protein sequence ID" value="CUU55508.1"/>
    <property type="molecule type" value="Genomic_DNA"/>
</dbReference>
<organism evidence="1 2">
    <name type="scientific">Parafrankia irregularis</name>
    <dbReference type="NCBI Taxonomy" id="795642"/>
    <lineage>
        <taxon>Bacteria</taxon>
        <taxon>Bacillati</taxon>
        <taxon>Actinomycetota</taxon>
        <taxon>Actinomycetes</taxon>
        <taxon>Frankiales</taxon>
        <taxon>Frankiaceae</taxon>
        <taxon>Parafrankia</taxon>
    </lineage>
</organism>